<sequence length="109" mass="12555">MENYQPGEVILLSYPFTDVTGVKLRPVLVLLDTGDNDILVARITTKITHTLYDVQILEFQVAGLLKQSVVRLHKVNTVEKSLINRRLGMLESSDWEKVRDKIRQIWSSF</sequence>
<dbReference type="InterPro" id="IPR011067">
    <property type="entry name" value="Plasmid_toxin/cell-grow_inhib"/>
</dbReference>
<dbReference type="Proteomes" id="UP001576784">
    <property type="component" value="Unassembled WGS sequence"/>
</dbReference>
<accession>A0ABV4XLM6</accession>
<keyword evidence="2" id="KW-1277">Toxin-antitoxin system</keyword>
<dbReference type="RefSeq" id="WP_413262257.1">
    <property type="nucleotide sequence ID" value="NZ_JBHFNR010000040.1"/>
</dbReference>
<keyword evidence="4" id="KW-1185">Reference proteome</keyword>
<evidence type="ECO:0000313" key="4">
    <source>
        <dbReference type="Proteomes" id="UP001576784"/>
    </source>
</evidence>
<evidence type="ECO:0000256" key="1">
    <source>
        <dbReference type="ARBA" id="ARBA00007521"/>
    </source>
</evidence>
<dbReference type="Gene3D" id="2.30.30.110">
    <property type="match status" value="1"/>
</dbReference>
<evidence type="ECO:0000313" key="3">
    <source>
        <dbReference type="EMBL" id="MFB2892590.1"/>
    </source>
</evidence>
<evidence type="ECO:0000256" key="2">
    <source>
        <dbReference type="ARBA" id="ARBA00022649"/>
    </source>
</evidence>
<reference evidence="3 4" key="1">
    <citation type="submission" date="2024-09" db="EMBL/GenBank/DDBJ databases">
        <title>Floridaenema gen nov. (Aerosakkonemataceae, Aerosakkonematales ord. nov., Cyanobacteria) from benthic tropical and subtropical fresh waters, with the description of four new species.</title>
        <authorList>
            <person name="Moretto J.A."/>
            <person name="Berthold D.E."/>
            <person name="Lefler F.W."/>
            <person name="Huang I.-S."/>
            <person name="Laughinghouse H. IV."/>
        </authorList>
    </citation>
    <scope>NUCLEOTIDE SEQUENCE [LARGE SCALE GENOMIC DNA]</scope>
    <source>
        <strain evidence="3 4">BLCC-F50</strain>
    </source>
</reference>
<name>A0ABV4XLM6_9CYAN</name>
<proteinExistence type="inferred from homology"/>
<dbReference type="Pfam" id="PF02452">
    <property type="entry name" value="PemK_toxin"/>
    <property type="match status" value="1"/>
</dbReference>
<dbReference type="InterPro" id="IPR003477">
    <property type="entry name" value="PemK-like"/>
</dbReference>
<comment type="similarity">
    <text evidence="1">Belongs to the PemK/MazF family.</text>
</comment>
<organism evidence="3 4">
    <name type="scientific">Floridaenema flaviceps BLCC-F50</name>
    <dbReference type="NCBI Taxonomy" id="3153642"/>
    <lineage>
        <taxon>Bacteria</taxon>
        <taxon>Bacillati</taxon>
        <taxon>Cyanobacteriota</taxon>
        <taxon>Cyanophyceae</taxon>
        <taxon>Oscillatoriophycideae</taxon>
        <taxon>Aerosakkonematales</taxon>
        <taxon>Aerosakkonemataceae</taxon>
        <taxon>Floridanema</taxon>
        <taxon>Floridanema flaviceps</taxon>
    </lineage>
</organism>
<dbReference type="SUPFAM" id="SSF50118">
    <property type="entry name" value="Cell growth inhibitor/plasmid maintenance toxic component"/>
    <property type="match status" value="1"/>
</dbReference>
<dbReference type="EMBL" id="JBHFNR010000040">
    <property type="protein sequence ID" value="MFB2892590.1"/>
    <property type="molecule type" value="Genomic_DNA"/>
</dbReference>
<comment type="caution">
    <text evidence="3">The sequence shown here is derived from an EMBL/GenBank/DDBJ whole genome shotgun (WGS) entry which is preliminary data.</text>
</comment>
<protein>
    <submittedName>
        <fullName evidence="3">Type II toxin-antitoxin system PemK/MazF family toxin</fullName>
    </submittedName>
</protein>
<gene>
    <name evidence="3" type="ORF">ACE1CI_06555</name>
</gene>